<dbReference type="RefSeq" id="WP_221118544.1">
    <property type="nucleotide sequence ID" value="NZ_JABDYF010000001.1"/>
</dbReference>
<dbReference type="PANTHER" id="PTHR44846">
    <property type="entry name" value="MANNOSYL-D-GLYCERATE TRANSPORT/METABOLISM SYSTEM REPRESSOR MNGR-RELATED"/>
    <property type="match status" value="1"/>
</dbReference>
<sequence>MKDSNKASTVTPSLHQRILGDLEQNILTGTWPPGHRIPSELALTEEYKCSRMTVSKVLAQLARAGMIARRRKTGSFVLPQRTHSAILEISDVRDEVTALGLPYRYELLERRIRPISSDEETGSRPSKRQQMLDLQCLHFAGDQPFCLEERSVHLAAVPDAADEKFQTLSPGAWLLNHVPWTAAEHRIAAVEANETVANNLNIKRGSPCLAIERRTWRAGEPVTFARLTYPGDIWTLTAHFIPSQN</sequence>
<dbReference type="InterPro" id="IPR036388">
    <property type="entry name" value="WH-like_DNA-bd_sf"/>
</dbReference>
<keyword evidence="3" id="KW-0804">Transcription</keyword>
<dbReference type="Pfam" id="PF00392">
    <property type="entry name" value="GntR"/>
    <property type="match status" value="1"/>
</dbReference>
<dbReference type="InterPro" id="IPR010248">
    <property type="entry name" value="His_ut_repres"/>
</dbReference>
<reference evidence="6 7" key="1">
    <citation type="submission" date="2020-04" db="EMBL/GenBank/DDBJ databases">
        <title>Global-level population genomics: horizontal gene transfer, symbiosis and evolution in Rhizobia.</title>
        <authorList>
            <person name="Gai Y."/>
        </authorList>
    </citation>
    <scope>NUCLEOTIDE SEQUENCE [LARGE SCALE GENOMIC DNA]</scope>
    <source>
        <strain evidence="6 7">BLR33</strain>
    </source>
</reference>
<evidence type="ECO:0000259" key="5">
    <source>
        <dbReference type="PROSITE" id="PS50949"/>
    </source>
</evidence>
<dbReference type="InterPro" id="IPR028978">
    <property type="entry name" value="Chorismate_lyase_/UTRA_dom_sf"/>
</dbReference>
<name>A0ABS7IB94_9HYPH</name>
<dbReference type="InterPro" id="IPR011663">
    <property type="entry name" value="UTRA"/>
</dbReference>
<accession>A0ABS7IB94</accession>
<keyword evidence="2" id="KW-0238">DNA-binding</keyword>
<dbReference type="SUPFAM" id="SSF64288">
    <property type="entry name" value="Chorismate lyase-like"/>
    <property type="match status" value="1"/>
</dbReference>
<dbReference type="InterPro" id="IPR036390">
    <property type="entry name" value="WH_DNA-bd_sf"/>
</dbReference>
<evidence type="ECO:0000256" key="3">
    <source>
        <dbReference type="ARBA" id="ARBA00023163"/>
    </source>
</evidence>
<proteinExistence type="predicted"/>
<dbReference type="InterPro" id="IPR000524">
    <property type="entry name" value="Tscrpt_reg_HTH_GntR"/>
</dbReference>
<evidence type="ECO:0000313" key="6">
    <source>
        <dbReference type="EMBL" id="MBX5088385.1"/>
    </source>
</evidence>
<dbReference type="EMBL" id="JABDYF010000001">
    <property type="protein sequence ID" value="MBX5088385.1"/>
    <property type="molecule type" value="Genomic_DNA"/>
</dbReference>
<comment type="caution">
    <text evidence="6">The sequence shown here is derived from an EMBL/GenBank/DDBJ whole genome shotgun (WGS) entry which is preliminary data.</text>
</comment>
<dbReference type="PANTHER" id="PTHR44846:SF16">
    <property type="entry name" value="TRANSCRIPTIONAL REGULATOR PHNF-RELATED"/>
    <property type="match status" value="1"/>
</dbReference>
<dbReference type="Gene3D" id="1.10.10.10">
    <property type="entry name" value="Winged helix-like DNA-binding domain superfamily/Winged helix DNA-binding domain"/>
    <property type="match status" value="1"/>
</dbReference>
<dbReference type="InterPro" id="IPR050679">
    <property type="entry name" value="Bact_HTH_transcr_reg"/>
</dbReference>
<dbReference type="CDD" id="cd07377">
    <property type="entry name" value="WHTH_GntR"/>
    <property type="match status" value="1"/>
</dbReference>
<dbReference type="Proteomes" id="UP000770629">
    <property type="component" value="Unassembled WGS sequence"/>
</dbReference>
<dbReference type="SMART" id="SM00866">
    <property type="entry name" value="UTRA"/>
    <property type="match status" value="1"/>
</dbReference>
<dbReference type="PROSITE" id="PS50949">
    <property type="entry name" value="HTH_GNTR"/>
    <property type="match status" value="1"/>
</dbReference>
<evidence type="ECO:0000256" key="1">
    <source>
        <dbReference type="ARBA" id="ARBA00023015"/>
    </source>
</evidence>
<gene>
    <name evidence="6" type="primary">hutC</name>
    <name evidence="6" type="ORF">HJB60_04235</name>
</gene>
<dbReference type="Gene3D" id="3.40.1410.10">
    <property type="entry name" value="Chorismate lyase-like"/>
    <property type="match status" value="1"/>
</dbReference>
<evidence type="ECO:0000313" key="7">
    <source>
        <dbReference type="Proteomes" id="UP000770629"/>
    </source>
</evidence>
<feature type="domain" description="HTH gntR-type" evidence="5">
    <location>
        <begin position="12"/>
        <end position="80"/>
    </location>
</feature>
<evidence type="ECO:0000256" key="2">
    <source>
        <dbReference type="ARBA" id="ARBA00023125"/>
    </source>
</evidence>
<evidence type="ECO:0000256" key="4">
    <source>
        <dbReference type="NCBIfam" id="TIGR02018"/>
    </source>
</evidence>
<keyword evidence="1" id="KW-0805">Transcription regulation</keyword>
<dbReference type="PRINTS" id="PR00035">
    <property type="entry name" value="HTHGNTR"/>
</dbReference>
<organism evidence="6 7">
    <name type="scientific">Rhizobium lentis</name>
    <dbReference type="NCBI Taxonomy" id="1138194"/>
    <lineage>
        <taxon>Bacteria</taxon>
        <taxon>Pseudomonadati</taxon>
        <taxon>Pseudomonadota</taxon>
        <taxon>Alphaproteobacteria</taxon>
        <taxon>Hyphomicrobiales</taxon>
        <taxon>Rhizobiaceae</taxon>
        <taxon>Rhizobium/Agrobacterium group</taxon>
        <taxon>Rhizobium</taxon>
    </lineage>
</organism>
<dbReference type="Pfam" id="PF07702">
    <property type="entry name" value="UTRA"/>
    <property type="match status" value="1"/>
</dbReference>
<dbReference type="NCBIfam" id="TIGR02018">
    <property type="entry name" value="his_ut_repres"/>
    <property type="match status" value="1"/>
</dbReference>
<dbReference type="SUPFAM" id="SSF46785">
    <property type="entry name" value="Winged helix' DNA-binding domain"/>
    <property type="match status" value="1"/>
</dbReference>
<keyword evidence="7" id="KW-1185">Reference proteome</keyword>
<dbReference type="SMART" id="SM00345">
    <property type="entry name" value="HTH_GNTR"/>
    <property type="match status" value="1"/>
</dbReference>
<protein>
    <recommendedName>
        <fullName evidence="4">Histidine utilization repressor</fullName>
    </recommendedName>
</protein>